<comment type="subunit">
    <text evidence="1">Heterotrimer of A, B and C subunits.</text>
</comment>
<dbReference type="PANTHER" id="PTHR15004">
    <property type="entry name" value="GLUTAMYL-TRNA(GLN) AMIDOTRANSFERASE SUBUNIT C, MITOCHONDRIAL"/>
    <property type="match status" value="1"/>
</dbReference>
<dbReference type="InterPro" id="IPR003837">
    <property type="entry name" value="GatC"/>
</dbReference>
<comment type="caution">
    <text evidence="2">The sequence shown here is derived from an EMBL/GenBank/DDBJ whole genome shotgun (WGS) entry which is preliminary data.</text>
</comment>
<accession>A0A917FNL1</accession>
<dbReference type="GO" id="GO:0006450">
    <property type="term" value="P:regulation of translational fidelity"/>
    <property type="evidence" value="ECO:0007669"/>
    <property type="project" value="InterPro"/>
</dbReference>
<dbReference type="NCBIfam" id="TIGR00135">
    <property type="entry name" value="gatC"/>
    <property type="match status" value="1"/>
</dbReference>
<sequence>MSINRKELTEIANLAKLDLNAEQTQQVCQSLNQITDMVERIKKADTAQVDPMFHPCDFWMPLRKDVVTEATHKEQLLALAKQADADFYLVPKVIE</sequence>
<evidence type="ECO:0000313" key="3">
    <source>
        <dbReference type="Proteomes" id="UP000605253"/>
    </source>
</evidence>
<dbReference type="SUPFAM" id="SSF141000">
    <property type="entry name" value="Glu-tRNAGln amidotransferase C subunit"/>
    <property type="match status" value="1"/>
</dbReference>
<evidence type="ECO:0000313" key="2">
    <source>
        <dbReference type="EMBL" id="GGF94427.1"/>
    </source>
</evidence>
<dbReference type="InterPro" id="IPR036113">
    <property type="entry name" value="Asp/Glu-ADT_sf_sub_c"/>
</dbReference>
<comment type="function">
    <text evidence="1">Allows the formation of correctly charged Asn-tRNA(Asn) or Gln-tRNA(Gln) through the transamidation of misacylated Asp-tRNA(Asn) or Glu-tRNA(Gln) in organisms which lack either or both of asparaginyl-tRNA or glutaminyl-tRNA synthetases. The reaction takes place in the presence of glutamine and ATP through an activated phospho-Asp-tRNA(Asn) or phospho-Glu-tRNA(Gln).</text>
</comment>
<comment type="similarity">
    <text evidence="1">Belongs to the GatC family.</text>
</comment>
<gene>
    <name evidence="1 2" type="primary">gatC</name>
    <name evidence="2" type="ORF">GCM10011365_14660</name>
</gene>
<evidence type="ECO:0000256" key="1">
    <source>
        <dbReference type="HAMAP-Rule" id="MF_00122"/>
    </source>
</evidence>
<dbReference type="GO" id="GO:0050567">
    <property type="term" value="F:glutaminyl-tRNA synthase (glutamine-hydrolyzing) activity"/>
    <property type="evidence" value="ECO:0007669"/>
    <property type="project" value="UniProtKB-UniRule"/>
</dbReference>
<keyword evidence="1" id="KW-0436">Ligase</keyword>
<comment type="catalytic activity">
    <reaction evidence="1">
        <text>L-glutamyl-tRNA(Gln) + L-glutamine + ATP + H2O = L-glutaminyl-tRNA(Gln) + L-glutamate + ADP + phosphate + H(+)</text>
        <dbReference type="Rhea" id="RHEA:17521"/>
        <dbReference type="Rhea" id="RHEA-COMP:9681"/>
        <dbReference type="Rhea" id="RHEA-COMP:9684"/>
        <dbReference type="ChEBI" id="CHEBI:15377"/>
        <dbReference type="ChEBI" id="CHEBI:15378"/>
        <dbReference type="ChEBI" id="CHEBI:29985"/>
        <dbReference type="ChEBI" id="CHEBI:30616"/>
        <dbReference type="ChEBI" id="CHEBI:43474"/>
        <dbReference type="ChEBI" id="CHEBI:58359"/>
        <dbReference type="ChEBI" id="CHEBI:78520"/>
        <dbReference type="ChEBI" id="CHEBI:78521"/>
        <dbReference type="ChEBI" id="CHEBI:456216"/>
    </reaction>
</comment>
<dbReference type="Pfam" id="PF02686">
    <property type="entry name" value="GatC"/>
    <property type="match status" value="1"/>
</dbReference>
<keyword evidence="1" id="KW-0648">Protein biosynthesis</keyword>
<dbReference type="EC" id="6.3.5.-" evidence="1"/>
<dbReference type="Gene3D" id="1.10.20.60">
    <property type="entry name" value="Glu-tRNAGln amidotransferase C subunit, N-terminal domain"/>
    <property type="match status" value="1"/>
</dbReference>
<dbReference type="GO" id="GO:0070681">
    <property type="term" value="P:glutaminyl-tRNAGln biosynthesis via transamidation"/>
    <property type="evidence" value="ECO:0007669"/>
    <property type="project" value="TreeGrafter"/>
</dbReference>
<dbReference type="GO" id="GO:0005524">
    <property type="term" value="F:ATP binding"/>
    <property type="evidence" value="ECO:0007669"/>
    <property type="project" value="UniProtKB-KW"/>
</dbReference>
<name>A0A917FNL1_9GAMM</name>
<keyword evidence="1" id="KW-0547">Nucleotide-binding</keyword>
<reference evidence="2" key="2">
    <citation type="submission" date="2020-09" db="EMBL/GenBank/DDBJ databases">
        <authorList>
            <person name="Sun Q."/>
            <person name="Zhou Y."/>
        </authorList>
    </citation>
    <scope>NUCLEOTIDE SEQUENCE</scope>
    <source>
        <strain evidence="2">CGMCC 1.12181</strain>
    </source>
</reference>
<dbReference type="HAMAP" id="MF_00122">
    <property type="entry name" value="GatC"/>
    <property type="match status" value="1"/>
</dbReference>
<protein>
    <recommendedName>
        <fullName evidence="1">Aspartyl/glutamyl-tRNA(Asn/Gln) amidotransferase subunit C</fullName>
        <shortName evidence="1">Asp/Glu-ADT subunit C</shortName>
        <ecNumber evidence="1">6.3.5.-</ecNumber>
    </recommendedName>
</protein>
<keyword evidence="1" id="KW-0067">ATP-binding</keyword>
<dbReference type="PANTHER" id="PTHR15004:SF0">
    <property type="entry name" value="GLUTAMYL-TRNA(GLN) AMIDOTRANSFERASE SUBUNIT C, MITOCHONDRIAL"/>
    <property type="match status" value="1"/>
</dbReference>
<organism evidence="2 3">
    <name type="scientific">Marinicella pacifica</name>
    <dbReference type="NCBI Taxonomy" id="1171543"/>
    <lineage>
        <taxon>Bacteria</taxon>
        <taxon>Pseudomonadati</taxon>
        <taxon>Pseudomonadota</taxon>
        <taxon>Gammaproteobacteria</taxon>
        <taxon>Lysobacterales</taxon>
        <taxon>Marinicellaceae</taxon>
        <taxon>Marinicella</taxon>
    </lineage>
</organism>
<comment type="catalytic activity">
    <reaction evidence="1">
        <text>L-aspartyl-tRNA(Asn) + L-glutamine + ATP + H2O = L-asparaginyl-tRNA(Asn) + L-glutamate + ADP + phosphate + 2 H(+)</text>
        <dbReference type="Rhea" id="RHEA:14513"/>
        <dbReference type="Rhea" id="RHEA-COMP:9674"/>
        <dbReference type="Rhea" id="RHEA-COMP:9677"/>
        <dbReference type="ChEBI" id="CHEBI:15377"/>
        <dbReference type="ChEBI" id="CHEBI:15378"/>
        <dbReference type="ChEBI" id="CHEBI:29985"/>
        <dbReference type="ChEBI" id="CHEBI:30616"/>
        <dbReference type="ChEBI" id="CHEBI:43474"/>
        <dbReference type="ChEBI" id="CHEBI:58359"/>
        <dbReference type="ChEBI" id="CHEBI:78515"/>
        <dbReference type="ChEBI" id="CHEBI:78516"/>
        <dbReference type="ChEBI" id="CHEBI:456216"/>
    </reaction>
</comment>
<dbReference type="EMBL" id="BMEO01000005">
    <property type="protein sequence ID" value="GGF94427.1"/>
    <property type="molecule type" value="Genomic_DNA"/>
</dbReference>
<dbReference type="GO" id="GO:0006412">
    <property type="term" value="P:translation"/>
    <property type="evidence" value="ECO:0007669"/>
    <property type="project" value="UniProtKB-UniRule"/>
</dbReference>
<reference evidence="2" key="1">
    <citation type="journal article" date="2014" name="Int. J. Syst. Evol. Microbiol.">
        <title>Complete genome sequence of Corynebacterium casei LMG S-19264T (=DSM 44701T), isolated from a smear-ripened cheese.</title>
        <authorList>
            <consortium name="US DOE Joint Genome Institute (JGI-PGF)"/>
            <person name="Walter F."/>
            <person name="Albersmeier A."/>
            <person name="Kalinowski J."/>
            <person name="Ruckert C."/>
        </authorList>
    </citation>
    <scope>NUCLEOTIDE SEQUENCE</scope>
    <source>
        <strain evidence="2">CGMCC 1.12181</strain>
    </source>
</reference>
<dbReference type="AlphaFoldDB" id="A0A917FNL1"/>
<proteinExistence type="inferred from homology"/>
<dbReference type="RefSeq" id="WP_188365063.1">
    <property type="nucleotide sequence ID" value="NZ_BAABJF010000002.1"/>
</dbReference>
<keyword evidence="3" id="KW-1185">Reference proteome</keyword>
<dbReference type="Proteomes" id="UP000605253">
    <property type="component" value="Unassembled WGS sequence"/>
</dbReference>